<keyword evidence="5" id="KW-0378">Hydrolase</keyword>
<dbReference type="AlphaFoldDB" id="A0A1S9E075"/>
<evidence type="ECO:0000256" key="7">
    <source>
        <dbReference type="HAMAP-Rule" id="MF_03188"/>
    </source>
</evidence>
<dbReference type="OrthoDB" id="426001at2759"/>
<dbReference type="Pfam" id="PF00782">
    <property type="entry name" value="DSPc"/>
    <property type="match status" value="1"/>
</dbReference>
<dbReference type="eggNOG" id="KOG1716">
    <property type="taxonomic scope" value="Eukaryota"/>
</dbReference>
<evidence type="ECO:0000259" key="10">
    <source>
        <dbReference type="PROSITE" id="PS50056"/>
    </source>
</evidence>
<feature type="domain" description="Tyrosine specific protein phosphatases" evidence="10">
    <location>
        <begin position="433"/>
        <end position="488"/>
    </location>
</feature>
<feature type="compositionally biased region" description="Polar residues" evidence="8">
    <location>
        <begin position="559"/>
        <end position="588"/>
    </location>
</feature>
<evidence type="ECO:0000256" key="4">
    <source>
        <dbReference type="ARBA" id="ARBA00022691"/>
    </source>
</evidence>
<feature type="compositionally biased region" description="Acidic residues" evidence="8">
    <location>
        <begin position="713"/>
        <end position="726"/>
    </location>
</feature>
<feature type="domain" description="Tyrosine-protein phosphatase" evidence="9">
    <location>
        <begin position="320"/>
        <end position="513"/>
    </location>
</feature>
<sequence length="979" mass="106913">MPVQTSPPSVPDSFPSFMSVFGGRPPSIADKEEQATAVKPLEVPTNVTVNTSRRPLPFKHRESISSMTSASTDSSPTTTISTFDSPSGAETSPSSSPESPTSMPLSYTKFMPPPRNVESHSLSTAHNNLSKLSSDTPNPVRPDSPGRRARNLKNLSLRMPPPSQSSRPPIATASVVETTSQHHLSAPPSPVHIPPRSSRRKPANLTIRTPGFDRSFSSNISEIPPTPLSRQPLRHTESSPSLNSIFSPSFGPKGGMQLPRPMTHHGSRRLSASEDNPSPLQPVPDENSVSGGVLHELEEEDDHLDSRESTRRSERGYPNGPIQIYDSGVYLYLEPTVQEASQFDVVINVAKEVVNPFTNTTAKNGSVMSVLRNTSTNPKPSPIEVPGTAMSDISFKSAFEYPPNESSPGTPRHDASKPEYIHVGWDHNSEILDDLYPLCELIDSRISQGKKVLVHCQLGASRSASLVIAYGLYKNRQLDFNSMYEIVKGRSRWVGPNMSLIYQLTDFRSRLLRGGPSKPAPEEWFAEGPRRGSEPQPSRTEALNQPEIVTPAGPASCAGLSQASTSSLSVPSTNQTTPTSADSLSFPKTPSHKRSLSPRPLTLRKSSFQVGDSAVRSIRPESVLNPWRTESGPYSLAKTDFFVRDGPVEPPALFSPRTTGFLAAPMSQSISSQLENNGLHGLRWETFYARTLTHISTKHAANNPHEETTNADSDSDAESVDDDDDPGTSWFSEHNAPDKVLQFLTAEDFPLAPCNTVPAGINHPSILDLGTGNGSMLALLRKRGGFRGVMVGVDYSARSVELARELQRLKIHSAYLTDEEDEECAGDGNGNGVGEGEGEIRFEEWDILHSAEEVGEQGKLDWFPYGEGGFDIVLDKGTFDAVSLSEEVVEGDADASVAGKKVQRRVCEMYPGVARRLVKKGGFLVVTSCNWTEEELVMWFTREKGEGDRLEVWGRVEYPRFRFGGKEGQGVCTVCFQRV</sequence>
<dbReference type="InterPro" id="IPR000387">
    <property type="entry name" value="Tyr_Pase_dom"/>
</dbReference>
<reference evidence="11 12" key="1">
    <citation type="submission" date="2016-10" db="EMBL/GenBank/DDBJ databases">
        <title>Genome sequencing of Aspergillus oryzae BCC7051.</title>
        <authorList>
            <person name="Thammarongtham C."/>
            <person name="Vorapreeda T."/>
            <person name="Nookaew I."/>
            <person name="Srisuk T."/>
            <person name="Land M."/>
            <person name="Jeennor S."/>
            <person name="Laoteng K."/>
        </authorList>
    </citation>
    <scope>NUCLEOTIDE SEQUENCE [LARGE SCALE GENOMIC DNA]</scope>
    <source>
        <strain evidence="11 12">BCC7051</strain>
    </source>
</reference>
<keyword evidence="4 7" id="KW-0949">S-adenosyl-L-methionine</keyword>
<evidence type="ECO:0000256" key="6">
    <source>
        <dbReference type="ARBA" id="ARBA00022912"/>
    </source>
</evidence>
<evidence type="ECO:0000256" key="2">
    <source>
        <dbReference type="ARBA" id="ARBA00022603"/>
    </source>
</evidence>
<evidence type="ECO:0000256" key="8">
    <source>
        <dbReference type="SAM" id="MobiDB-lite"/>
    </source>
</evidence>
<keyword evidence="2 7" id="KW-0489">Methyltransferase</keyword>
<dbReference type="EC" id="2.1.1.-" evidence="7"/>
<dbReference type="InterPro" id="IPR000340">
    <property type="entry name" value="Dual-sp_phosphatase_cat-dom"/>
</dbReference>
<evidence type="ECO:0000313" key="12">
    <source>
        <dbReference type="Proteomes" id="UP000190312"/>
    </source>
</evidence>
<proteinExistence type="inferred from homology"/>
<comment type="caution">
    <text evidence="11">The sequence shown here is derived from an EMBL/GenBank/DDBJ whole genome shotgun (WGS) entry which is preliminary data.</text>
</comment>
<keyword evidence="6" id="KW-0904">Protein phosphatase</keyword>
<feature type="region of interest" description="Disordered" evidence="8">
    <location>
        <begin position="698"/>
        <end position="733"/>
    </location>
</feature>
<comment type="similarity">
    <text evidence="7">Belongs to the class I-like SAM-binding methyltransferase superfamily. EFM4 family.</text>
</comment>
<dbReference type="PROSITE" id="PS50056">
    <property type="entry name" value="TYR_PHOSPHATASE_2"/>
    <property type="match status" value="1"/>
</dbReference>
<protein>
    <recommendedName>
        <fullName evidence="7">Protein-lysine N-methyltransferase EFM4</fullName>
        <ecNumber evidence="7">2.1.1.-</ecNumber>
    </recommendedName>
    <alternativeName>
        <fullName evidence="7">Elongation factor methyltransferase 4</fullName>
    </alternativeName>
</protein>
<dbReference type="SUPFAM" id="SSF52799">
    <property type="entry name" value="(Phosphotyrosine protein) phosphatases II"/>
    <property type="match status" value="1"/>
</dbReference>
<organism evidence="11 12">
    <name type="scientific">Aspergillus oryzae</name>
    <name type="common">Yellow koji mold</name>
    <dbReference type="NCBI Taxonomy" id="5062"/>
    <lineage>
        <taxon>Eukaryota</taxon>
        <taxon>Fungi</taxon>
        <taxon>Dikarya</taxon>
        <taxon>Ascomycota</taxon>
        <taxon>Pezizomycotina</taxon>
        <taxon>Eurotiomycetes</taxon>
        <taxon>Eurotiomycetidae</taxon>
        <taxon>Eurotiales</taxon>
        <taxon>Aspergillaceae</taxon>
        <taxon>Aspergillus</taxon>
        <taxon>Aspergillus subgen. Circumdati</taxon>
    </lineage>
</organism>
<evidence type="ECO:0000259" key="9">
    <source>
        <dbReference type="PROSITE" id="PS50054"/>
    </source>
</evidence>
<dbReference type="Pfam" id="PF13847">
    <property type="entry name" value="Methyltransf_31"/>
    <property type="match status" value="1"/>
</dbReference>
<feature type="region of interest" description="Disordered" evidence="8">
    <location>
        <begin position="518"/>
        <end position="599"/>
    </location>
</feature>
<dbReference type="GO" id="GO:0005737">
    <property type="term" value="C:cytoplasm"/>
    <property type="evidence" value="ECO:0007669"/>
    <property type="project" value="UniProtKB-SubCell"/>
</dbReference>
<dbReference type="GO" id="GO:0016192">
    <property type="term" value="P:vesicle-mediated transport"/>
    <property type="evidence" value="ECO:0007669"/>
    <property type="project" value="UniProtKB-UniRule"/>
</dbReference>
<dbReference type="HAMAP" id="MF_03188">
    <property type="entry name" value="Methyltr_EFM4"/>
    <property type="match status" value="1"/>
</dbReference>
<dbReference type="InterPro" id="IPR029063">
    <property type="entry name" value="SAM-dependent_MTases_sf"/>
</dbReference>
<evidence type="ECO:0000256" key="1">
    <source>
        <dbReference type="ARBA" id="ARBA00022490"/>
    </source>
</evidence>
<comment type="subcellular location">
    <subcellularLocation>
        <location evidence="7">Cytoplasm</location>
    </subcellularLocation>
</comment>
<evidence type="ECO:0000313" key="11">
    <source>
        <dbReference type="EMBL" id="OOO14709.1"/>
    </source>
</evidence>
<dbReference type="InterPro" id="IPR016130">
    <property type="entry name" value="Tyr_Pase_AS"/>
</dbReference>
<dbReference type="GO" id="GO:0004721">
    <property type="term" value="F:phosphoprotein phosphatase activity"/>
    <property type="evidence" value="ECO:0007669"/>
    <property type="project" value="UniProtKB-KW"/>
</dbReference>
<feature type="compositionally biased region" description="Low complexity" evidence="8">
    <location>
        <begin position="238"/>
        <end position="250"/>
    </location>
</feature>
<feature type="compositionally biased region" description="Polar residues" evidence="8">
    <location>
        <begin position="119"/>
        <end position="137"/>
    </location>
</feature>
<dbReference type="Proteomes" id="UP000190312">
    <property type="component" value="Unassembled WGS sequence"/>
</dbReference>
<dbReference type="InterPro" id="IPR026635">
    <property type="entry name" value="Efm4/METTL10"/>
</dbReference>
<dbReference type="InterPro" id="IPR020422">
    <property type="entry name" value="TYR_PHOSPHATASE_DUAL_dom"/>
</dbReference>
<dbReference type="GO" id="GO:0032259">
    <property type="term" value="P:methylation"/>
    <property type="evidence" value="ECO:0007669"/>
    <property type="project" value="UniProtKB-KW"/>
</dbReference>
<dbReference type="GO" id="GO:0016279">
    <property type="term" value="F:protein-lysine N-methyltransferase activity"/>
    <property type="evidence" value="ECO:0007669"/>
    <property type="project" value="UniProtKB-UniRule"/>
</dbReference>
<feature type="compositionally biased region" description="Low complexity" evidence="8">
    <location>
        <begin position="11"/>
        <end position="21"/>
    </location>
</feature>
<gene>
    <name evidence="7" type="primary">EFM4</name>
    <name evidence="11" type="ORF">OAory_01033040</name>
</gene>
<dbReference type="EMBL" id="MKZY01000001">
    <property type="protein sequence ID" value="OOO14709.1"/>
    <property type="molecule type" value="Genomic_DNA"/>
</dbReference>
<dbReference type="PANTHER" id="PTHR12843">
    <property type="entry name" value="PROTEIN-LYSINE N-METHYLTRANSFERASE METTL10"/>
    <property type="match status" value="1"/>
</dbReference>
<dbReference type="SUPFAM" id="SSF53335">
    <property type="entry name" value="S-adenosyl-L-methionine-dependent methyltransferases"/>
    <property type="match status" value="1"/>
</dbReference>
<evidence type="ECO:0000256" key="3">
    <source>
        <dbReference type="ARBA" id="ARBA00022679"/>
    </source>
</evidence>
<evidence type="ECO:0000256" key="5">
    <source>
        <dbReference type="ARBA" id="ARBA00022801"/>
    </source>
</evidence>
<comment type="function">
    <text evidence="7">S-adenosyl-L-methionine-dependent protein-lysine N-methyltransferase that mono- and dimethylates elongation factor 1-alpha at 'Lys-316'. May play a role in intracellular transport.</text>
</comment>
<dbReference type="SMART" id="SM00195">
    <property type="entry name" value="DSPc"/>
    <property type="match status" value="1"/>
</dbReference>
<dbReference type="InterPro" id="IPR029021">
    <property type="entry name" value="Prot-tyrosine_phosphatase-like"/>
</dbReference>
<feature type="compositionally biased region" description="Basic and acidic residues" evidence="8">
    <location>
        <begin position="304"/>
        <end position="315"/>
    </location>
</feature>
<dbReference type="Gene3D" id="3.90.190.10">
    <property type="entry name" value="Protein tyrosine phosphatase superfamily"/>
    <property type="match status" value="1"/>
</dbReference>
<feature type="region of interest" description="Disordered" evidence="8">
    <location>
        <begin position="1"/>
        <end position="320"/>
    </location>
</feature>
<keyword evidence="7" id="KW-0813">Transport</keyword>
<keyword evidence="1 7" id="KW-0963">Cytoplasm</keyword>
<dbReference type="PANTHER" id="PTHR12843:SF5">
    <property type="entry name" value="EEF1A LYSINE METHYLTRANSFERASE 2"/>
    <property type="match status" value="1"/>
</dbReference>
<dbReference type="VEuPathDB" id="FungiDB:AO090026000622"/>
<dbReference type="PROSITE" id="PS00383">
    <property type="entry name" value="TYR_PHOSPHATASE_1"/>
    <property type="match status" value="1"/>
</dbReference>
<dbReference type="InterPro" id="IPR025714">
    <property type="entry name" value="Methyltranfer_dom"/>
</dbReference>
<dbReference type="Gene3D" id="3.40.50.150">
    <property type="entry name" value="Vaccinia Virus protein VP39"/>
    <property type="match status" value="1"/>
</dbReference>
<dbReference type="CDD" id="cd14521">
    <property type="entry name" value="DSP_fungal_SDP1-like"/>
    <property type="match status" value="1"/>
</dbReference>
<feature type="compositionally biased region" description="Low complexity" evidence="8">
    <location>
        <begin position="64"/>
        <end position="106"/>
    </location>
</feature>
<dbReference type="PROSITE" id="PS50054">
    <property type="entry name" value="TYR_PHOSPHATASE_DUAL"/>
    <property type="match status" value="1"/>
</dbReference>
<accession>A0A1S9E075</accession>
<dbReference type="CDD" id="cd02440">
    <property type="entry name" value="AdoMet_MTases"/>
    <property type="match status" value="1"/>
</dbReference>
<keyword evidence="3 7" id="KW-0808">Transferase</keyword>
<name>A0A1S9E075_ASPOZ</name>